<dbReference type="Proteomes" id="UP001162992">
    <property type="component" value="Chromosome 20"/>
</dbReference>
<name>A0ACC2APM2_DIPCM</name>
<reference evidence="2" key="1">
    <citation type="journal article" date="2024" name="Proc. Natl. Acad. Sci. U.S.A.">
        <title>Extraordinary preservation of gene collinearity over three hundred million years revealed in homosporous lycophytes.</title>
        <authorList>
            <person name="Li C."/>
            <person name="Wickell D."/>
            <person name="Kuo L.Y."/>
            <person name="Chen X."/>
            <person name="Nie B."/>
            <person name="Liao X."/>
            <person name="Peng D."/>
            <person name="Ji J."/>
            <person name="Jenkins J."/>
            <person name="Williams M."/>
            <person name="Shu S."/>
            <person name="Plott C."/>
            <person name="Barry K."/>
            <person name="Rajasekar S."/>
            <person name="Grimwood J."/>
            <person name="Han X."/>
            <person name="Sun S."/>
            <person name="Hou Z."/>
            <person name="He W."/>
            <person name="Dai G."/>
            <person name="Sun C."/>
            <person name="Schmutz J."/>
            <person name="Leebens-Mack J.H."/>
            <person name="Li F.W."/>
            <person name="Wang L."/>
        </authorList>
    </citation>
    <scope>NUCLEOTIDE SEQUENCE [LARGE SCALE GENOMIC DNA]</scope>
    <source>
        <strain evidence="2">cv. PW_Plant_1</strain>
    </source>
</reference>
<evidence type="ECO:0000313" key="1">
    <source>
        <dbReference type="EMBL" id="KAJ7519503.1"/>
    </source>
</evidence>
<dbReference type="EMBL" id="CM055111">
    <property type="protein sequence ID" value="KAJ7519503.1"/>
    <property type="molecule type" value="Genomic_DNA"/>
</dbReference>
<evidence type="ECO:0000313" key="2">
    <source>
        <dbReference type="Proteomes" id="UP001162992"/>
    </source>
</evidence>
<organism evidence="1 2">
    <name type="scientific">Diphasiastrum complanatum</name>
    <name type="common">Issler's clubmoss</name>
    <name type="synonym">Lycopodium complanatum</name>
    <dbReference type="NCBI Taxonomy" id="34168"/>
    <lineage>
        <taxon>Eukaryota</taxon>
        <taxon>Viridiplantae</taxon>
        <taxon>Streptophyta</taxon>
        <taxon>Embryophyta</taxon>
        <taxon>Tracheophyta</taxon>
        <taxon>Lycopodiopsida</taxon>
        <taxon>Lycopodiales</taxon>
        <taxon>Lycopodiaceae</taxon>
        <taxon>Lycopodioideae</taxon>
        <taxon>Diphasiastrum</taxon>
    </lineage>
</organism>
<sequence>MEVGAMDAKTIRVLLCMDVGSLYSWICLVLLLRYKERWSLKLHVMPVLLGAVHKLTGNAMPSLVPARGRWLGVDMERNAKFMGIPYKGIPSSFGSASFNSMYCQRLLTAVALAKGYDSDDLFKLCVSLFESIWGVDAKHEVDIMSKNFLFLGCSKAGLTKEVTEGYIQMSSQETVKQLLKENTALAVKHGAFGTPTMFVRTKSAGMSNSLEQIGDQDLMFFGSDRFEQLAFMLGKPWNGPFPSNSKL</sequence>
<accession>A0ACC2APM2</accession>
<keyword evidence="2" id="KW-1185">Reference proteome</keyword>
<gene>
    <name evidence="1" type="ORF">O6H91_20G042100</name>
</gene>
<comment type="caution">
    <text evidence="1">The sequence shown here is derived from an EMBL/GenBank/DDBJ whole genome shotgun (WGS) entry which is preliminary data.</text>
</comment>
<proteinExistence type="predicted"/>
<protein>
    <submittedName>
        <fullName evidence="1">Uncharacterized protein</fullName>
    </submittedName>
</protein>